<sequence>MVLQHDGGKLFVKVERGTKPRIKRNGSARKALVTIPCSHVANWPVLKEQMDNGVTIIVQRLEHQYKIIIQHVLDKKPSVCVYVNSVANEKNLKTSVKLINTQMAHIGIAGPNLEVAGTIKAQKVTFESTFGALHTNAKLTARYVALNAQHIFIKPEAMYCCQTLKMWSRKVQVDGRIFPTDKNLEVLVDSALLHIGVDGMIGGFRSPLDGMVAKSSENTAEYLKLKLKGSLANYGKIFSKDCIDMKIDGSILSLEDDRLDSAGRGYTALKQIKGIASTGSSSLPTSSKLSKAIETQKPDTVAQLLEEGVDPNDIVIENSVRSTPKKMAGLKYRKIRVTERRNKFREKITVIQALMVTHDWRRGLIMSNSIVAKVDRDCEDCAQFRATKLELTTCGNAQCELNSIWTCESVNLHIGNDLVIEGQVKNQDFSVECNGEVCIQRDGIVSQKNSAKIVCSELTVCGIWCVGEQINVMAVTALFSNDSYVESNFIGIKLERDCNHGGVWQTSNLELVSNGILKTMHDGKVLCDDTAKISTFGFNCVGVWKVAESFQINVEESMSFQSKSEVTCNTLKIINKGCCVHSGFLGVRHMQTYVRNDFITTETGRTVIGVMGTVAAGAFRNDGSWVSEHNLRLEVACFEQSEDAIIHAKDSLELAVYDNSIAKNHGRIVADVCSFRINQKVRFDGYIRVNHMEVYLQYCSESQCVIGGQLEVNYGPLVIKGRSEISSTQSSITGHSFPGFILEGQLKAEAVIAPFVAVRFATESYALLSGMSSILDETPYKTFISASAIYTMRASFIDSSSTDGYPEAILCASNWIHEGQIRFKGSRAYIIADTFVNRGRLTNEGRLQNHMRSVYVSVMSKFENGSVFSADEIYISGVGELENKNRIFATETMQIKLPSFSDESLQQSLENTKLLSAEKEWLKVNGQINPKGKLDIQPPKLVMKIKNINFRNQIRLKAQALLQLTDDIIDEKVKVYLSARDAVIFDNCKLVTESTEIEVGDAYETEVMLPESSSLHSNYLRISGRCKQLTVFVDGIIECDSIIFDSGIKNVKLVGEGTLISKNSLNFNGGSVTLSLAELYASEILGAAVYISPKGFAKILPVETTTATTIFADSCTIEGKVFTHGKLNLKSGNGTVHVNADLIGTNLMSEVSVEGNDVIFVGSISNLEFLEVYARRRFEYCETATIGNVKNIAVEAETVAFNGKFSVFNTVIITAEDAIIEGDMFNKGFGSASIFGRNIRFDGTCTGLSSVEFSGRADTYIAGTVSEIGSFCVDSKWIYCKSDILSCDSLKFAGYSVALDGSINADNVAVNALGAIFLLTSLRSGHCFLTGAFVFAFNGTSVPVETEVSAIIYITNSYFNIKNTAKVHTTILFTPTVNQCAGSKEQWENTIEVFKQSFQSVDEDFMISTLGCKNTLNSSTYLFPIQSQFFDKMKSLVDRFRIEHTSIFNPFELLDVMYQQTDTFDSCRSEQDQLSRTSFETGHLTETWNNLKTQLTKSALQSPQSSVDDYGYGSRSSSEDNDEKTSLRASPTVSLTKCNENDGLLSASNIICEAGYDGFSNYNQYLSVPYSISASNDGSSTDRECEDSEKEDETSYVFNGEHKVPIVRIDFEVFDIAISKPRFEIPRQPTPTADLALKKLQVKTAISTLDLRSFGSESSLASFSTVEYVTPAKVVRTPLRRSMIPRSSLRKTTTVV</sequence>
<evidence type="ECO:0000313" key="3">
    <source>
        <dbReference type="WBParaSite" id="SMUV_0001061501-mRNA-1"/>
    </source>
</evidence>
<dbReference type="WBParaSite" id="SMUV_0001061501-mRNA-1">
    <property type="protein sequence ID" value="SMUV_0001061501-mRNA-1"/>
    <property type="gene ID" value="SMUV_0001061501"/>
</dbReference>
<evidence type="ECO:0000256" key="1">
    <source>
        <dbReference type="SAM" id="MobiDB-lite"/>
    </source>
</evidence>
<organism evidence="2 3">
    <name type="scientific">Syphacia muris</name>
    <dbReference type="NCBI Taxonomy" id="451379"/>
    <lineage>
        <taxon>Eukaryota</taxon>
        <taxon>Metazoa</taxon>
        <taxon>Ecdysozoa</taxon>
        <taxon>Nematoda</taxon>
        <taxon>Chromadorea</taxon>
        <taxon>Rhabditida</taxon>
        <taxon>Spirurina</taxon>
        <taxon>Oxyuridomorpha</taxon>
        <taxon>Oxyuroidea</taxon>
        <taxon>Oxyuridae</taxon>
        <taxon>Syphacia</taxon>
    </lineage>
</organism>
<reference evidence="3" key="1">
    <citation type="submission" date="2017-02" db="UniProtKB">
        <authorList>
            <consortium name="WormBaseParasite"/>
        </authorList>
    </citation>
    <scope>IDENTIFICATION</scope>
</reference>
<proteinExistence type="predicted"/>
<keyword evidence="2" id="KW-1185">Reference proteome</keyword>
<feature type="compositionally biased region" description="Acidic residues" evidence="1">
    <location>
        <begin position="1584"/>
        <end position="1594"/>
    </location>
</feature>
<accession>A0A0N5B025</accession>
<name>A0A0N5B025_9BILA</name>
<feature type="region of interest" description="Disordered" evidence="1">
    <location>
        <begin position="1497"/>
        <end position="1530"/>
    </location>
</feature>
<dbReference type="STRING" id="451379.A0A0N5B025"/>
<feature type="region of interest" description="Disordered" evidence="1">
    <location>
        <begin position="1573"/>
        <end position="1594"/>
    </location>
</feature>
<feature type="compositionally biased region" description="Polar residues" evidence="1">
    <location>
        <begin position="1497"/>
        <end position="1507"/>
    </location>
</feature>
<evidence type="ECO:0000313" key="2">
    <source>
        <dbReference type="Proteomes" id="UP000046393"/>
    </source>
</evidence>
<protein>
    <submittedName>
        <fullName evidence="3">Beta_helix domain-containing protein</fullName>
    </submittedName>
</protein>
<dbReference type="Proteomes" id="UP000046393">
    <property type="component" value="Unplaced"/>
</dbReference>